<evidence type="ECO:0000256" key="2">
    <source>
        <dbReference type="ARBA" id="ARBA00006671"/>
    </source>
</evidence>
<dbReference type="AlphaFoldDB" id="A0A3S4GAB0"/>
<evidence type="ECO:0000313" key="6">
    <source>
        <dbReference type="EMBL" id="VEA09005.1"/>
    </source>
</evidence>
<evidence type="ECO:0000256" key="1">
    <source>
        <dbReference type="ARBA" id="ARBA00004561"/>
    </source>
</evidence>
<accession>A0A3S4GAB0</accession>
<dbReference type="InterPro" id="IPR036937">
    <property type="entry name" value="Adhesion_dom_fimbrial_sf"/>
</dbReference>
<dbReference type="PANTHER" id="PTHR33420:SF12">
    <property type="entry name" value="FIMBRIN-LIKE PROTEIN FIMI-RELATED"/>
    <property type="match status" value="1"/>
</dbReference>
<dbReference type="SUPFAM" id="SSF49401">
    <property type="entry name" value="Bacterial adhesins"/>
    <property type="match status" value="1"/>
</dbReference>
<organism evidence="6 7">
    <name type="scientific">Salmonella enterica subsp. enterica serovar Sanjuan</name>
    <dbReference type="NCBI Taxonomy" id="1160765"/>
    <lineage>
        <taxon>Bacteria</taxon>
        <taxon>Pseudomonadati</taxon>
        <taxon>Pseudomonadota</taxon>
        <taxon>Gammaproteobacteria</taxon>
        <taxon>Enterobacterales</taxon>
        <taxon>Enterobacteriaceae</taxon>
        <taxon>Salmonella</taxon>
    </lineage>
</organism>
<sequence length="377" mass="40758">MFRNMTGRWSFLLLAKIALTGWLALYGQAWADKECRFGNGGGGTTYLVNGSYPQGIRWAANGGGDMLTMRELATFELNLSPTLTSECSIGPDGRQLGEHSTDVPYTYTRGRGPQIDGETGNYYTTNIEGVVFSVKIYSSAGGGYFGGGGDVDRNGWSTLVNPSDTIWDGKTWKARITIWQDSYDFVDSKGNQKNYTTITPLTTFSLGEMTLGDPSDSNNKPWTFMVTPTTFQVPIVTSTCQTAQLDGGNNIDLGEYMMSDFNASPRTTNFRVQILGCDNVWAVDVKLLANKTTGSQNELLGNTLQGGAEGVGVQLYADDYNSTPLLPNGLAFTRLSTATAPGSSFGLMNFSAQLVKDGNAMKAGEFKGIATINLSYY</sequence>
<dbReference type="Gene3D" id="2.60.40.1090">
    <property type="entry name" value="Fimbrial-type adhesion domain"/>
    <property type="match status" value="1"/>
</dbReference>
<name>A0A3S4GAB0_SALET</name>
<evidence type="ECO:0000256" key="4">
    <source>
        <dbReference type="ARBA" id="ARBA00023263"/>
    </source>
</evidence>
<evidence type="ECO:0000256" key="3">
    <source>
        <dbReference type="ARBA" id="ARBA00022729"/>
    </source>
</evidence>
<evidence type="ECO:0000259" key="5">
    <source>
        <dbReference type="Pfam" id="PF00419"/>
    </source>
</evidence>
<comment type="similarity">
    <text evidence="2">Belongs to the fimbrial protein family.</text>
</comment>
<keyword evidence="4" id="KW-0281">Fimbrium</keyword>
<dbReference type="Pfam" id="PF00419">
    <property type="entry name" value="Fimbrial"/>
    <property type="match status" value="1"/>
</dbReference>
<dbReference type="InterPro" id="IPR008966">
    <property type="entry name" value="Adhesion_dom_sf"/>
</dbReference>
<dbReference type="GO" id="GO:0009289">
    <property type="term" value="C:pilus"/>
    <property type="evidence" value="ECO:0007669"/>
    <property type="project" value="UniProtKB-SubCell"/>
</dbReference>
<dbReference type="PANTHER" id="PTHR33420">
    <property type="entry name" value="FIMBRIAL SUBUNIT ELFA-RELATED"/>
    <property type="match status" value="1"/>
</dbReference>
<protein>
    <submittedName>
        <fullName evidence="6">Fimbrial-like adhesin protein</fullName>
    </submittedName>
</protein>
<dbReference type="InterPro" id="IPR050263">
    <property type="entry name" value="Bact_Fimbrial_Adh_Pro"/>
</dbReference>
<feature type="domain" description="Fimbrial-type adhesion" evidence="5">
    <location>
        <begin position="231"/>
        <end position="376"/>
    </location>
</feature>
<gene>
    <name evidence="6" type="ORF">NCTC7406_04229</name>
</gene>
<dbReference type="Proteomes" id="UP000276345">
    <property type="component" value="Chromosome"/>
</dbReference>
<comment type="subcellular location">
    <subcellularLocation>
        <location evidence="1">Fimbrium</location>
    </subcellularLocation>
</comment>
<evidence type="ECO:0000313" key="7">
    <source>
        <dbReference type="Proteomes" id="UP000276345"/>
    </source>
</evidence>
<dbReference type="EMBL" id="LR134142">
    <property type="protein sequence ID" value="VEA09005.1"/>
    <property type="molecule type" value="Genomic_DNA"/>
</dbReference>
<reference evidence="6 7" key="1">
    <citation type="submission" date="2018-12" db="EMBL/GenBank/DDBJ databases">
        <authorList>
            <consortium name="Pathogen Informatics"/>
        </authorList>
    </citation>
    <scope>NUCLEOTIDE SEQUENCE [LARGE SCALE GENOMIC DNA]</scope>
    <source>
        <strain evidence="6 7">NCTC7406</strain>
    </source>
</reference>
<dbReference type="GO" id="GO:0043709">
    <property type="term" value="P:cell adhesion involved in single-species biofilm formation"/>
    <property type="evidence" value="ECO:0007669"/>
    <property type="project" value="TreeGrafter"/>
</dbReference>
<keyword evidence="3" id="KW-0732">Signal</keyword>
<dbReference type="InterPro" id="IPR000259">
    <property type="entry name" value="Adhesion_dom_fimbrial"/>
</dbReference>
<proteinExistence type="inferred from homology"/>